<protein>
    <recommendedName>
        <fullName evidence="5">Phage P22-like portal protein</fullName>
    </recommendedName>
</protein>
<gene>
    <name evidence="3" type="ORF">I2H38_15050</name>
</gene>
<reference evidence="3" key="1">
    <citation type="submission" date="2020-11" db="EMBL/GenBank/DDBJ databases">
        <authorList>
            <person name="Kim M.K."/>
        </authorList>
    </citation>
    <scope>NUCLEOTIDE SEQUENCE</scope>
    <source>
        <strain evidence="3">BT350</strain>
    </source>
</reference>
<feature type="compositionally biased region" description="Pro residues" evidence="2">
    <location>
        <begin position="683"/>
        <end position="700"/>
    </location>
</feature>
<feature type="region of interest" description="Disordered" evidence="2">
    <location>
        <begin position="1"/>
        <end position="20"/>
    </location>
</feature>
<dbReference type="EMBL" id="JADQDO010000007">
    <property type="protein sequence ID" value="MBF9234691.1"/>
    <property type="molecule type" value="Genomic_DNA"/>
</dbReference>
<name>A0A931BNU4_9HYPH</name>
<organism evidence="3 4">
    <name type="scientific">Microvirga alba</name>
    <dbReference type="NCBI Taxonomy" id="2791025"/>
    <lineage>
        <taxon>Bacteria</taxon>
        <taxon>Pseudomonadati</taxon>
        <taxon>Pseudomonadota</taxon>
        <taxon>Alphaproteobacteria</taxon>
        <taxon>Hyphomicrobiales</taxon>
        <taxon>Methylobacteriaceae</taxon>
        <taxon>Microvirga</taxon>
    </lineage>
</organism>
<evidence type="ECO:0000313" key="4">
    <source>
        <dbReference type="Proteomes" id="UP000599312"/>
    </source>
</evidence>
<accession>A0A931BNU4</accession>
<dbReference type="Pfam" id="PF16510">
    <property type="entry name" value="P22_portal"/>
    <property type="match status" value="1"/>
</dbReference>
<dbReference type="Proteomes" id="UP000599312">
    <property type="component" value="Unassembled WGS sequence"/>
</dbReference>
<comment type="caution">
    <text evidence="3">The sequence shown here is derived from an EMBL/GenBank/DDBJ whole genome shotgun (WGS) entry which is preliminary data.</text>
</comment>
<feature type="region of interest" description="Disordered" evidence="2">
    <location>
        <begin position="679"/>
        <end position="730"/>
    </location>
</feature>
<evidence type="ECO:0000256" key="1">
    <source>
        <dbReference type="SAM" id="Coils"/>
    </source>
</evidence>
<keyword evidence="1" id="KW-0175">Coiled coil</keyword>
<evidence type="ECO:0008006" key="5">
    <source>
        <dbReference type="Google" id="ProtNLM"/>
    </source>
</evidence>
<dbReference type="InterPro" id="IPR032427">
    <property type="entry name" value="P22_portal"/>
</dbReference>
<keyword evidence="4" id="KW-1185">Reference proteome</keyword>
<proteinExistence type="predicted"/>
<feature type="coiled-coil region" evidence="1">
    <location>
        <begin position="615"/>
        <end position="647"/>
    </location>
</feature>
<dbReference type="AlphaFoldDB" id="A0A931BNU4"/>
<dbReference type="RefSeq" id="WP_196272672.1">
    <property type="nucleotide sequence ID" value="NZ_JADQDO010000007.1"/>
</dbReference>
<feature type="compositionally biased region" description="Basic and acidic residues" evidence="2">
    <location>
        <begin position="1"/>
        <end position="15"/>
    </location>
</feature>
<evidence type="ECO:0000313" key="3">
    <source>
        <dbReference type="EMBL" id="MBF9234691.1"/>
    </source>
</evidence>
<sequence length="730" mass="81060">MATDENKARKGKDAQDDADFLTEAHQRYESAWQRERDNIREAYYDLEFLVGLNQWDQPAKAARDAEGRPCLTINALPTYVRQITGDIRQMRPAIKCVPVDDHGDPKTADAMAGVIRYIENRSKAQTAVYAKTADSQVSCGVGHWRVRAEYSSPSTFNQDLKLETIEDGVSVLWDPDATELSRADAKFCFVPVDMSRAGFKAKFPGKTPESYGSETYASQMTDWLTDDHVRVAEYWYKKPAKHKLVLLKDGSVFDLSDSNPKRAEEAALIVEQARAAGMIEREDERDVDEVWRCVISCSEVLEGPEKHPGRYIPIVPVWGNQITIGRKVVRFGAIRYARDPQRMYNYSRSAQTEVVALQPKAPFIGTEKNFEEHQDIWGTANTVNHPYLPYTPDPANGNQAPQRVQPAVSSTGLSQEIQLAHDDIQRTIGIFNSGLGAPSTEHSGKAILAKQREGDIGSFVYVDNFSFAIQHTGTILVDLIPHIYDTARTLRITGEDGKTEELKVNQPQGVAFDGQAEMVMNDLTVGAYDVVMSMGPSYTTRREEARDGMRELLQTNPQALPAIGDLYVKAQDWPMADEMAERFRLLAPPQIQAVIQAESDKPIPQPPPDPMQEMAAQIELKTKDAERELTEQKARETKAKADKAEAEALAIMAPLQIDPAAVEQRFALLEHLLGQIGQAISAPPMPPEPPEMPPGGPMPPEMEQYPIQPQEPPPGGFFNGSTDPGAPLPV</sequence>
<evidence type="ECO:0000256" key="2">
    <source>
        <dbReference type="SAM" id="MobiDB-lite"/>
    </source>
</evidence>